<name>A0A7W6MLR8_9HYPH</name>
<dbReference type="Gene3D" id="3.40.50.1820">
    <property type="entry name" value="alpha/beta hydrolase"/>
    <property type="match status" value="1"/>
</dbReference>
<keyword evidence="3" id="KW-1185">Reference proteome</keyword>
<evidence type="ECO:0000313" key="3">
    <source>
        <dbReference type="Proteomes" id="UP000542776"/>
    </source>
</evidence>
<sequence length="205" mass="21036">MSNSLSHVHRLVPASGETARPPLLLLHGTGGDEADLLPLGDMVAPGAALLSPRGQVLENGMPRFFRRLAEGVFDEADVVARAGDLAAFVAEARAAYDLPAPVALGFSNGANIAGALLWLHPETLAGAVLLRAMMPLGTPPAADLRGKPVLILSGAADPIVPAENAERLASALRAAGANVDHRILPGGHGLGQADLTLARDWLAAL</sequence>
<organism evidence="2 3">
    <name type="scientific">Aureimonas pseudogalii</name>
    <dbReference type="NCBI Taxonomy" id="1744844"/>
    <lineage>
        <taxon>Bacteria</taxon>
        <taxon>Pseudomonadati</taxon>
        <taxon>Pseudomonadota</taxon>
        <taxon>Alphaproteobacteria</taxon>
        <taxon>Hyphomicrobiales</taxon>
        <taxon>Aurantimonadaceae</taxon>
        <taxon>Aureimonas</taxon>
    </lineage>
</organism>
<dbReference type="EMBL" id="JACIEK010000014">
    <property type="protein sequence ID" value="MBB4000060.1"/>
    <property type="molecule type" value="Genomic_DNA"/>
</dbReference>
<evidence type="ECO:0000259" key="1">
    <source>
        <dbReference type="Pfam" id="PF02230"/>
    </source>
</evidence>
<comment type="caution">
    <text evidence="2">The sequence shown here is derived from an EMBL/GenBank/DDBJ whole genome shotgun (WGS) entry which is preliminary data.</text>
</comment>
<gene>
    <name evidence="2" type="ORF">GGR04_003934</name>
</gene>
<dbReference type="RefSeq" id="WP_183201580.1">
    <property type="nucleotide sequence ID" value="NZ_JACIEK010000014.1"/>
</dbReference>
<dbReference type="SUPFAM" id="SSF53474">
    <property type="entry name" value="alpha/beta-Hydrolases"/>
    <property type="match status" value="1"/>
</dbReference>
<protein>
    <submittedName>
        <fullName evidence="2">Phospholipase/carboxylesterase</fullName>
    </submittedName>
</protein>
<dbReference type="InterPro" id="IPR003140">
    <property type="entry name" value="PLipase/COase/thioEstase"/>
</dbReference>
<evidence type="ECO:0000313" key="2">
    <source>
        <dbReference type="EMBL" id="MBB4000060.1"/>
    </source>
</evidence>
<dbReference type="Pfam" id="PF02230">
    <property type="entry name" value="Abhydrolase_2"/>
    <property type="match status" value="1"/>
</dbReference>
<proteinExistence type="predicted"/>
<feature type="domain" description="Phospholipase/carboxylesterase/thioesterase" evidence="1">
    <location>
        <begin position="14"/>
        <end position="202"/>
    </location>
</feature>
<dbReference type="GO" id="GO:0016787">
    <property type="term" value="F:hydrolase activity"/>
    <property type="evidence" value="ECO:0007669"/>
    <property type="project" value="InterPro"/>
</dbReference>
<accession>A0A7W6MLR8</accession>
<dbReference type="Proteomes" id="UP000542776">
    <property type="component" value="Unassembled WGS sequence"/>
</dbReference>
<dbReference type="AlphaFoldDB" id="A0A7W6MLR8"/>
<reference evidence="2 3" key="1">
    <citation type="submission" date="2020-08" db="EMBL/GenBank/DDBJ databases">
        <title>Genomic Encyclopedia of Type Strains, Phase IV (KMG-IV): sequencing the most valuable type-strain genomes for metagenomic binning, comparative biology and taxonomic classification.</title>
        <authorList>
            <person name="Goeker M."/>
        </authorList>
    </citation>
    <scope>NUCLEOTIDE SEQUENCE [LARGE SCALE GENOMIC DNA]</scope>
    <source>
        <strain evidence="2 3">DSM 102238</strain>
    </source>
</reference>
<dbReference type="InterPro" id="IPR029058">
    <property type="entry name" value="AB_hydrolase_fold"/>
</dbReference>